<feature type="region of interest" description="Disordered" evidence="1">
    <location>
        <begin position="63"/>
        <end position="87"/>
    </location>
</feature>
<evidence type="ECO:0000313" key="2">
    <source>
        <dbReference type="EnsemblPlants" id="TuG1812G0400001445.01.T01"/>
    </source>
</evidence>
<dbReference type="EnsemblPlants" id="TuG1812G0400001445.01.T02">
    <property type="protein sequence ID" value="TuG1812G0400001445.01.T02"/>
    <property type="gene ID" value="TuG1812G0400001445.01"/>
</dbReference>
<sequence length="87" mass="9759">MSADKKEEYLKNRHQPRAEKKVATLISANYQQVSQEHASSFLSLQRTPLRNITNTQKYVSTAASSGSIDHQPADINVGCEKQRGQGW</sequence>
<dbReference type="AlphaFoldDB" id="A0A8R7U7N0"/>
<reference evidence="2" key="2">
    <citation type="submission" date="2018-03" db="EMBL/GenBank/DDBJ databases">
        <title>The Triticum urartu genome reveals the dynamic nature of wheat genome evolution.</title>
        <authorList>
            <person name="Ling H."/>
            <person name="Ma B."/>
            <person name="Shi X."/>
            <person name="Liu H."/>
            <person name="Dong L."/>
            <person name="Sun H."/>
            <person name="Cao Y."/>
            <person name="Gao Q."/>
            <person name="Zheng S."/>
            <person name="Li Y."/>
            <person name="Yu Y."/>
            <person name="Du H."/>
            <person name="Qi M."/>
            <person name="Li Y."/>
            <person name="Yu H."/>
            <person name="Cui Y."/>
            <person name="Wang N."/>
            <person name="Chen C."/>
            <person name="Wu H."/>
            <person name="Zhao Y."/>
            <person name="Zhang J."/>
            <person name="Li Y."/>
            <person name="Zhou W."/>
            <person name="Zhang B."/>
            <person name="Hu W."/>
            <person name="Eijk M."/>
            <person name="Tang J."/>
            <person name="Witsenboer H."/>
            <person name="Zhao S."/>
            <person name="Li Z."/>
            <person name="Zhang A."/>
            <person name="Wang D."/>
            <person name="Liang C."/>
        </authorList>
    </citation>
    <scope>NUCLEOTIDE SEQUENCE [LARGE SCALE GENOMIC DNA]</scope>
    <source>
        <strain evidence="2">cv. G1812</strain>
    </source>
</reference>
<protein>
    <submittedName>
        <fullName evidence="2">Uncharacterized protein</fullName>
    </submittedName>
</protein>
<dbReference type="EnsemblPlants" id="TuG1812G0400001445.01.T01">
    <property type="protein sequence ID" value="TuG1812G0400001445.01.T01"/>
    <property type="gene ID" value="TuG1812G0400001445.01"/>
</dbReference>
<proteinExistence type="predicted"/>
<reference evidence="2" key="3">
    <citation type="submission" date="2022-06" db="UniProtKB">
        <authorList>
            <consortium name="EnsemblPlants"/>
        </authorList>
    </citation>
    <scope>IDENTIFICATION</scope>
</reference>
<evidence type="ECO:0000313" key="3">
    <source>
        <dbReference type="Proteomes" id="UP000015106"/>
    </source>
</evidence>
<dbReference type="Proteomes" id="UP000015106">
    <property type="component" value="Chromosome 4"/>
</dbReference>
<dbReference type="Gramene" id="TuG1812G0400001445.01.T01">
    <property type="protein sequence ID" value="TuG1812G0400001445.01.T01"/>
    <property type="gene ID" value="TuG1812G0400001445.01"/>
</dbReference>
<reference evidence="3" key="1">
    <citation type="journal article" date="2013" name="Nature">
        <title>Draft genome of the wheat A-genome progenitor Triticum urartu.</title>
        <authorList>
            <person name="Ling H.Q."/>
            <person name="Zhao S."/>
            <person name="Liu D."/>
            <person name="Wang J."/>
            <person name="Sun H."/>
            <person name="Zhang C."/>
            <person name="Fan H."/>
            <person name="Li D."/>
            <person name="Dong L."/>
            <person name="Tao Y."/>
            <person name="Gao C."/>
            <person name="Wu H."/>
            <person name="Li Y."/>
            <person name="Cui Y."/>
            <person name="Guo X."/>
            <person name="Zheng S."/>
            <person name="Wang B."/>
            <person name="Yu K."/>
            <person name="Liang Q."/>
            <person name="Yang W."/>
            <person name="Lou X."/>
            <person name="Chen J."/>
            <person name="Feng M."/>
            <person name="Jian J."/>
            <person name="Zhang X."/>
            <person name="Luo G."/>
            <person name="Jiang Y."/>
            <person name="Liu J."/>
            <person name="Wang Z."/>
            <person name="Sha Y."/>
            <person name="Zhang B."/>
            <person name="Wu H."/>
            <person name="Tang D."/>
            <person name="Shen Q."/>
            <person name="Xue P."/>
            <person name="Zou S."/>
            <person name="Wang X."/>
            <person name="Liu X."/>
            <person name="Wang F."/>
            <person name="Yang Y."/>
            <person name="An X."/>
            <person name="Dong Z."/>
            <person name="Zhang K."/>
            <person name="Zhang X."/>
            <person name="Luo M.C."/>
            <person name="Dvorak J."/>
            <person name="Tong Y."/>
            <person name="Wang J."/>
            <person name="Yang H."/>
            <person name="Li Z."/>
            <person name="Wang D."/>
            <person name="Zhang A."/>
            <person name="Wang J."/>
        </authorList>
    </citation>
    <scope>NUCLEOTIDE SEQUENCE</scope>
    <source>
        <strain evidence="3">cv. G1812</strain>
    </source>
</reference>
<dbReference type="Gramene" id="TuG1812G0400001445.01.T02">
    <property type="protein sequence ID" value="TuG1812G0400001445.01.T02"/>
    <property type="gene ID" value="TuG1812G0400001445.01"/>
</dbReference>
<keyword evidence="3" id="KW-1185">Reference proteome</keyword>
<name>A0A8R7U7N0_TRIUA</name>
<organism evidence="2 3">
    <name type="scientific">Triticum urartu</name>
    <name type="common">Red wild einkorn</name>
    <name type="synonym">Crithodium urartu</name>
    <dbReference type="NCBI Taxonomy" id="4572"/>
    <lineage>
        <taxon>Eukaryota</taxon>
        <taxon>Viridiplantae</taxon>
        <taxon>Streptophyta</taxon>
        <taxon>Embryophyta</taxon>
        <taxon>Tracheophyta</taxon>
        <taxon>Spermatophyta</taxon>
        <taxon>Magnoliopsida</taxon>
        <taxon>Liliopsida</taxon>
        <taxon>Poales</taxon>
        <taxon>Poaceae</taxon>
        <taxon>BOP clade</taxon>
        <taxon>Pooideae</taxon>
        <taxon>Triticodae</taxon>
        <taxon>Triticeae</taxon>
        <taxon>Triticinae</taxon>
        <taxon>Triticum</taxon>
    </lineage>
</organism>
<evidence type="ECO:0000256" key="1">
    <source>
        <dbReference type="SAM" id="MobiDB-lite"/>
    </source>
</evidence>
<accession>A0A8R7U7N0</accession>